<reference evidence="5 6" key="1">
    <citation type="submission" date="2016-05" db="EMBL/GenBank/DDBJ databases">
        <title>Genomic and physiological characterization of Planctopirus sp. isolated from fresh water lake.</title>
        <authorList>
            <person name="Subhash Y."/>
            <person name="Ramana C."/>
        </authorList>
    </citation>
    <scope>NUCLEOTIDE SEQUENCE [LARGE SCALE GENOMIC DNA]</scope>
    <source>
        <strain evidence="5 6">JC280</strain>
    </source>
</reference>
<protein>
    <submittedName>
        <fullName evidence="5">3-oxoacyl-ACP synthase</fullName>
    </submittedName>
</protein>
<evidence type="ECO:0000256" key="1">
    <source>
        <dbReference type="ARBA" id="ARBA00008467"/>
    </source>
</evidence>
<dbReference type="InterPro" id="IPR014031">
    <property type="entry name" value="Ketoacyl_synth_C"/>
</dbReference>
<dbReference type="OrthoDB" id="292158at2"/>
<dbReference type="InterPro" id="IPR020841">
    <property type="entry name" value="PKS_Beta-ketoAc_synthase_dom"/>
</dbReference>
<dbReference type="PANTHER" id="PTHR11712">
    <property type="entry name" value="POLYKETIDE SYNTHASE-RELATED"/>
    <property type="match status" value="1"/>
</dbReference>
<organism evidence="5 6">
    <name type="scientific">Planctopirus hydrillae</name>
    <dbReference type="NCBI Taxonomy" id="1841610"/>
    <lineage>
        <taxon>Bacteria</taxon>
        <taxon>Pseudomonadati</taxon>
        <taxon>Planctomycetota</taxon>
        <taxon>Planctomycetia</taxon>
        <taxon>Planctomycetales</taxon>
        <taxon>Planctomycetaceae</taxon>
        <taxon>Planctopirus</taxon>
    </lineage>
</organism>
<dbReference type="CDD" id="cd00834">
    <property type="entry name" value="KAS_I_II"/>
    <property type="match status" value="1"/>
</dbReference>
<name>A0A1C3EH87_9PLAN</name>
<evidence type="ECO:0000313" key="5">
    <source>
        <dbReference type="EMBL" id="ODA32573.1"/>
    </source>
</evidence>
<comment type="caution">
    <text evidence="5">The sequence shown here is derived from an EMBL/GenBank/DDBJ whole genome shotgun (WGS) entry which is preliminary data.</text>
</comment>
<dbReference type="AlphaFoldDB" id="A0A1C3EH87"/>
<dbReference type="Proteomes" id="UP000094828">
    <property type="component" value="Unassembled WGS sequence"/>
</dbReference>
<dbReference type="InterPro" id="IPR000794">
    <property type="entry name" value="Beta-ketoacyl_synthase"/>
</dbReference>
<accession>A0A1C3EH87</accession>
<dbReference type="EMBL" id="LYDR01000063">
    <property type="protein sequence ID" value="ODA32573.1"/>
    <property type="molecule type" value="Genomic_DNA"/>
</dbReference>
<dbReference type="SUPFAM" id="SSF53901">
    <property type="entry name" value="Thiolase-like"/>
    <property type="match status" value="2"/>
</dbReference>
<sequence>MAGNNLQSDAVPRIVVTGVGIVSPIGIGKEAFWDSLSQGVSGIQADANISGHPLGAKVNEFDPVTHIYQKKFIRVMPREVQLGVAAASMAMKDAGLERGDLDPYRIGVEFGASHISTSAEDLLDAARGLKTVVDPERFASQFGSANMDQIGPLWLIKQLPNMPACHVAMEHDARGPNNTITSSESSAILALAEAVRIIERGAADVMIVGACSSHFDPVEWTRVTTYEQLSQESDPDRACRPFDLNRSGTVMGEGAGAFIIERYEHAMARGATIYGEVLGVGAGCDGAGLENRRQGTGLVRAIEHALRRSQLTPQHLGHINAHGKGTVIDDLTEARAYHRVLGSVAETIPVTALKSYFGHFDAGAGAVELVGSILALRHRLIPHTLNYRTPDPECRLKIVRGEPRRMTSDIALSVNRTRMGQSAAAVIRAI</sequence>
<dbReference type="GO" id="GO:0004315">
    <property type="term" value="F:3-oxoacyl-[acyl-carrier-protein] synthase activity"/>
    <property type="evidence" value="ECO:0007669"/>
    <property type="project" value="TreeGrafter"/>
</dbReference>
<keyword evidence="2 3" id="KW-0808">Transferase</keyword>
<dbReference type="RefSeq" id="WP_068847089.1">
    <property type="nucleotide sequence ID" value="NZ_LYDR01000063.1"/>
</dbReference>
<keyword evidence="6" id="KW-1185">Reference proteome</keyword>
<proteinExistence type="inferred from homology"/>
<dbReference type="GO" id="GO:0006633">
    <property type="term" value="P:fatty acid biosynthetic process"/>
    <property type="evidence" value="ECO:0007669"/>
    <property type="project" value="TreeGrafter"/>
</dbReference>
<gene>
    <name evidence="5" type="ORF">A6X21_19595</name>
</gene>
<dbReference type="Pfam" id="PF00109">
    <property type="entry name" value="ketoacyl-synt"/>
    <property type="match status" value="1"/>
</dbReference>
<evidence type="ECO:0000256" key="2">
    <source>
        <dbReference type="ARBA" id="ARBA00022679"/>
    </source>
</evidence>
<dbReference type="STRING" id="1841610.A6X21_19595"/>
<dbReference type="Gene3D" id="3.40.47.10">
    <property type="match status" value="2"/>
</dbReference>
<evidence type="ECO:0000313" key="6">
    <source>
        <dbReference type="Proteomes" id="UP000094828"/>
    </source>
</evidence>
<evidence type="ECO:0000256" key="3">
    <source>
        <dbReference type="RuleBase" id="RU003694"/>
    </source>
</evidence>
<dbReference type="GO" id="GO:0005829">
    <property type="term" value="C:cytosol"/>
    <property type="evidence" value="ECO:0007669"/>
    <property type="project" value="TreeGrafter"/>
</dbReference>
<dbReference type="InterPro" id="IPR014030">
    <property type="entry name" value="Ketoacyl_synth_N"/>
</dbReference>
<dbReference type="SMART" id="SM00825">
    <property type="entry name" value="PKS_KS"/>
    <property type="match status" value="1"/>
</dbReference>
<dbReference type="PROSITE" id="PS52004">
    <property type="entry name" value="KS3_2"/>
    <property type="match status" value="1"/>
</dbReference>
<dbReference type="PANTHER" id="PTHR11712:SF336">
    <property type="entry name" value="3-OXOACYL-[ACYL-CARRIER-PROTEIN] SYNTHASE, MITOCHONDRIAL"/>
    <property type="match status" value="1"/>
</dbReference>
<feature type="domain" description="Ketosynthase family 3 (KS3)" evidence="4">
    <location>
        <begin position="11"/>
        <end position="429"/>
    </location>
</feature>
<comment type="similarity">
    <text evidence="1 3">Belongs to the thiolase-like superfamily. Beta-ketoacyl-ACP synthases family.</text>
</comment>
<dbReference type="Pfam" id="PF02801">
    <property type="entry name" value="Ketoacyl-synt_C"/>
    <property type="match status" value="1"/>
</dbReference>
<dbReference type="InterPro" id="IPR016039">
    <property type="entry name" value="Thiolase-like"/>
</dbReference>
<evidence type="ECO:0000259" key="4">
    <source>
        <dbReference type="PROSITE" id="PS52004"/>
    </source>
</evidence>